<organism evidence="1 2">
    <name type="scientific">Brevundimonas intermedia</name>
    <dbReference type="NCBI Taxonomy" id="74315"/>
    <lineage>
        <taxon>Bacteria</taxon>
        <taxon>Pseudomonadati</taxon>
        <taxon>Pseudomonadota</taxon>
        <taxon>Alphaproteobacteria</taxon>
        <taxon>Caulobacterales</taxon>
        <taxon>Caulobacteraceae</taxon>
        <taxon>Brevundimonas</taxon>
    </lineage>
</organism>
<keyword evidence="2" id="KW-1185">Reference proteome</keyword>
<dbReference type="AlphaFoldDB" id="A0A4Y9RXU9"/>
<protein>
    <submittedName>
        <fullName evidence="1">Uncharacterized protein</fullName>
    </submittedName>
</protein>
<evidence type="ECO:0000313" key="2">
    <source>
        <dbReference type="Proteomes" id="UP000298216"/>
    </source>
</evidence>
<dbReference type="EMBL" id="SPVH01000006">
    <property type="protein sequence ID" value="TFW12148.1"/>
    <property type="molecule type" value="Genomic_DNA"/>
</dbReference>
<comment type="caution">
    <text evidence="1">The sequence shown here is derived from an EMBL/GenBank/DDBJ whole genome shotgun (WGS) entry which is preliminary data.</text>
</comment>
<evidence type="ECO:0000313" key="1">
    <source>
        <dbReference type="EMBL" id="TFW12148.1"/>
    </source>
</evidence>
<dbReference type="OrthoDB" id="581532at2"/>
<dbReference type="Proteomes" id="UP000298216">
    <property type="component" value="Unassembled WGS sequence"/>
</dbReference>
<sequence length="184" mass="19875">MNAIENVVVGLGLAALVGGAGVSQEPSNESIPHVTLEVAGDADHTIQHTITISAEGPRPVRTERDLERLGWTATRVSARGTDRITSNDCPALRQLARSFRDLPAIHNDTLATRTFSETSTNLPTMKDGFSTQIRFVSAAVSVEAAGGPYGKWGHDVVSALLLCWQPLIPANSSRYWERNTPEDE</sequence>
<dbReference type="RefSeq" id="WP_135194633.1">
    <property type="nucleotide sequence ID" value="NZ_SPVH01000006.1"/>
</dbReference>
<accession>A0A4Y9RXU9</accession>
<proteinExistence type="predicted"/>
<reference evidence="1 2" key="1">
    <citation type="submission" date="2019-03" db="EMBL/GenBank/DDBJ databases">
        <title>Draft genome of Brevundimonas sp. a heavy metal resistant soil bacteria.</title>
        <authorList>
            <person name="Soto J."/>
        </authorList>
    </citation>
    <scope>NUCLEOTIDE SEQUENCE [LARGE SCALE GENOMIC DNA]</scope>
    <source>
        <strain evidence="1 2">B-10</strain>
    </source>
</reference>
<gene>
    <name evidence="1" type="ORF">EGY25_08850</name>
</gene>
<name>A0A4Y9RXU9_9CAUL</name>